<evidence type="ECO:0000259" key="3">
    <source>
        <dbReference type="PROSITE" id="PS01031"/>
    </source>
</evidence>
<dbReference type="InterPro" id="IPR002068">
    <property type="entry name" value="A-crystallin/Hsp20_dom"/>
</dbReference>
<evidence type="ECO:0000313" key="5">
    <source>
        <dbReference type="Proteomes" id="UP000178517"/>
    </source>
</evidence>
<dbReference type="Gene3D" id="2.60.40.790">
    <property type="match status" value="1"/>
</dbReference>
<comment type="caution">
    <text evidence="4">The sequence shown here is derived from an EMBL/GenBank/DDBJ whole genome shotgun (WGS) entry which is preliminary data.</text>
</comment>
<evidence type="ECO:0000256" key="1">
    <source>
        <dbReference type="PROSITE-ProRule" id="PRU00285"/>
    </source>
</evidence>
<dbReference type="AlphaFoldDB" id="A0A1G1ZL15"/>
<dbReference type="Proteomes" id="UP000178517">
    <property type="component" value="Unassembled WGS sequence"/>
</dbReference>
<evidence type="ECO:0000256" key="2">
    <source>
        <dbReference type="RuleBase" id="RU003616"/>
    </source>
</evidence>
<dbReference type="PANTHER" id="PTHR11527">
    <property type="entry name" value="HEAT-SHOCK PROTEIN 20 FAMILY MEMBER"/>
    <property type="match status" value="1"/>
</dbReference>
<proteinExistence type="inferred from homology"/>
<name>A0A1G1ZL15_9BACT</name>
<dbReference type="PROSITE" id="PS01031">
    <property type="entry name" value="SHSP"/>
    <property type="match status" value="1"/>
</dbReference>
<evidence type="ECO:0000313" key="4">
    <source>
        <dbReference type="EMBL" id="OGY64826.1"/>
    </source>
</evidence>
<dbReference type="CDD" id="cd06464">
    <property type="entry name" value="ACD_sHsps-like"/>
    <property type="match status" value="1"/>
</dbReference>
<dbReference type="SUPFAM" id="SSF49764">
    <property type="entry name" value="HSP20-like chaperones"/>
    <property type="match status" value="1"/>
</dbReference>
<reference evidence="4 5" key="1">
    <citation type="journal article" date="2016" name="Nat. Commun.">
        <title>Thousands of microbial genomes shed light on interconnected biogeochemical processes in an aquifer system.</title>
        <authorList>
            <person name="Anantharaman K."/>
            <person name="Brown C.T."/>
            <person name="Hug L.A."/>
            <person name="Sharon I."/>
            <person name="Castelle C.J."/>
            <person name="Probst A.J."/>
            <person name="Thomas B.C."/>
            <person name="Singh A."/>
            <person name="Wilkins M.J."/>
            <person name="Karaoz U."/>
            <person name="Brodie E.L."/>
            <person name="Williams K.H."/>
            <person name="Hubbard S.S."/>
            <person name="Banfield J.F."/>
        </authorList>
    </citation>
    <scope>NUCLEOTIDE SEQUENCE [LARGE SCALE GENOMIC DNA]</scope>
</reference>
<protein>
    <recommendedName>
        <fullName evidence="3">SHSP domain-containing protein</fullName>
    </recommendedName>
</protein>
<comment type="similarity">
    <text evidence="1 2">Belongs to the small heat shock protein (HSP20) family.</text>
</comment>
<feature type="domain" description="SHSP" evidence="3">
    <location>
        <begin position="16"/>
        <end position="130"/>
    </location>
</feature>
<dbReference type="InterPro" id="IPR008978">
    <property type="entry name" value="HSP20-like_chaperone"/>
</dbReference>
<dbReference type="EMBL" id="MHJI01000031">
    <property type="protein sequence ID" value="OGY64826.1"/>
    <property type="molecule type" value="Genomic_DNA"/>
</dbReference>
<dbReference type="STRING" id="1798406.A3A04_01785"/>
<gene>
    <name evidence="4" type="ORF">A3A04_01785</name>
</gene>
<dbReference type="InterPro" id="IPR031107">
    <property type="entry name" value="Small_HSP"/>
</dbReference>
<accession>A0A1G1ZL15</accession>
<dbReference type="Pfam" id="PF00011">
    <property type="entry name" value="HSP20"/>
    <property type="match status" value="1"/>
</dbReference>
<sequence length="133" mass="15336">MERFFEDNDWLLPVLPHLGAMKPAMDVYETEKDVIAEVNIPDFDPEKVDVAVKDGVLKISGKMDEKKEEKDDKGYWRKEIRKGSFERLMRLPVAVKEDAIDATYEKGVLKIVMPKAEIKPTTSRVKIKIKESK</sequence>
<organism evidence="4 5">
    <name type="scientific">Candidatus Harrisonbacteria bacterium RIFCSPLOWO2_01_FULL_40_28</name>
    <dbReference type="NCBI Taxonomy" id="1798406"/>
    <lineage>
        <taxon>Bacteria</taxon>
        <taxon>Candidatus Harrisoniibacteriota</taxon>
    </lineage>
</organism>